<dbReference type="Proteomes" id="UP000290572">
    <property type="component" value="Unassembled WGS sequence"/>
</dbReference>
<evidence type="ECO:0000313" key="2">
    <source>
        <dbReference type="EMBL" id="RXN31610.1"/>
    </source>
</evidence>
<feature type="region of interest" description="Disordered" evidence="1">
    <location>
        <begin position="1"/>
        <end position="51"/>
    </location>
</feature>
<organism evidence="2 3">
    <name type="scientific">Labeo rohita</name>
    <name type="common">Indian major carp</name>
    <name type="synonym">Cyprinus rohita</name>
    <dbReference type="NCBI Taxonomy" id="84645"/>
    <lineage>
        <taxon>Eukaryota</taxon>
        <taxon>Metazoa</taxon>
        <taxon>Chordata</taxon>
        <taxon>Craniata</taxon>
        <taxon>Vertebrata</taxon>
        <taxon>Euteleostomi</taxon>
        <taxon>Actinopterygii</taxon>
        <taxon>Neopterygii</taxon>
        <taxon>Teleostei</taxon>
        <taxon>Ostariophysi</taxon>
        <taxon>Cypriniformes</taxon>
        <taxon>Cyprinidae</taxon>
        <taxon>Labeoninae</taxon>
        <taxon>Labeonini</taxon>
        <taxon>Labeo</taxon>
    </lineage>
</organism>
<dbReference type="EMBL" id="QBIY01011444">
    <property type="protein sequence ID" value="RXN31610.1"/>
    <property type="molecule type" value="Genomic_DNA"/>
</dbReference>
<dbReference type="PANTHER" id="PTHR33050:SF7">
    <property type="entry name" value="RIBONUCLEASE H"/>
    <property type="match status" value="1"/>
</dbReference>
<dbReference type="SUPFAM" id="SSF56672">
    <property type="entry name" value="DNA/RNA polymerases"/>
    <property type="match status" value="1"/>
</dbReference>
<evidence type="ECO:0000256" key="1">
    <source>
        <dbReference type="SAM" id="MobiDB-lite"/>
    </source>
</evidence>
<dbReference type="AlphaFoldDB" id="A0A498NIB2"/>
<dbReference type="InterPro" id="IPR043502">
    <property type="entry name" value="DNA/RNA_pol_sf"/>
</dbReference>
<comment type="caution">
    <text evidence="2">The sequence shown here is derived from an EMBL/GenBank/DDBJ whole genome shotgun (WGS) entry which is preliminary data.</text>
</comment>
<proteinExistence type="predicted"/>
<reference evidence="2 3" key="1">
    <citation type="submission" date="2018-03" db="EMBL/GenBank/DDBJ databases">
        <title>Draft genome sequence of Rohu Carp (Labeo rohita).</title>
        <authorList>
            <person name="Das P."/>
            <person name="Kushwaha B."/>
            <person name="Joshi C.G."/>
            <person name="Kumar D."/>
            <person name="Nagpure N.S."/>
            <person name="Sahoo L."/>
            <person name="Das S.P."/>
            <person name="Bit A."/>
            <person name="Patnaik S."/>
            <person name="Meher P.K."/>
            <person name="Jayasankar P."/>
            <person name="Koringa P.G."/>
            <person name="Patel N.V."/>
            <person name="Hinsu A.T."/>
            <person name="Kumar R."/>
            <person name="Pandey M."/>
            <person name="Agarwal S."/>
            <person name="Srivastava S."/>
            <person name="Singh M."/>
            <person name="Iquebal M.A."/>
            <person name="Jaiswal S."/>
            <person name="Angadi U.B."/>
            <person name="Kumar N."/>
            <person name="Raza M."/>
            <person name="Shah T.M."/>
            <person name="Rai A."/>
            <person name="Jena J.K."/>
        </authorList>
    </citation>
    <scope>NUCLEOTIDE SEQUENCE [LARGE SCALE GENOMIC DNA]</scope>
    <source>
        <strain evidence="2">DASCIFA01</strain>
        <tissue evidence="2">Testis</tissue>
    </source>
</reference>
<protein>
    <submittedName>
        <fullName evidence="2">Poly</fullName>
    </submittedName>
</protein>
<name>A0A498NIB2_LABRO</name>
<gene>
    <name evidence="2" type="ORF">ROHU_016727</name>
</gene>
<keyword evidence="3" id="KW-1185">Reference proteome</keyword>
<dbReference type="PANTHER" id="PTHR33050">
    <property type="entry name" value="REVERSE TRANSCRIPTASE DOMAIN-CONTAINING PROTEIN"/>
    <property type="match status" value="1"/>
</dbReference>
<evidence type="ECO:0000313" key="3">
    <source>
        <dbReference type="Proteomes" id="UP000290572"/>
    </source>
</evidence>
<dbReference type="InterPro" id="IPR052055">
    <property type="entry name" value="Hepadnavirus_pol/RT"/>
</dbReference>
<accession>A0A498NIB2</accession>
<sequence length="620" mass="69220">MGKSQSKFGKYDTQERLPATRPKSLILQGKRARENRLREEEEDYADVPETPLFDNKDEEELMMRRTPQMKRKRPLTRLTVKREEKNITAPMIEVSGPDGPMMIFRPWTALEAREAMAHLPDVSEGGDRLSTELLRFCEEFSPTMTELRRLLLSKLGPSNWYKISGRMPADDHRRKSSDWNNDDNDGYRRAGMQTFATGPEKEQWRKCGCKVTDDLSRSSEKSASVPLSVQFRHPDSGQRTRAESFLPACRIRAVIGPDHFGYLAIPGDIRSASMPPLAVPAATFPPLQTRSPFSLASAMPLPVPPNALELELPPVPNSIRTEILADDFLIISPPDSVPAAHLFTTQKLFSELRIPLAQDKTESPSTSIKFLGINLDSQKFLASLPKEKIDRMVLIASTLLTNSSCSKRELLSLNFMMRIILQGRPFISHLLSLASSTSALEDHISLTDSCRNKLSLWISFFYSKLISSPIDIQLYTDATPSIGFGGFLGPLVRFHMAPPAGTFATAAIILSAIRTYQLVAAASLWGKEWSATSIIVHYNNEATMHCINKEIQIAGTRGGPAPNPSSPLFRTDIPCPNATTLLLPQEPFSIFYRSACRGSSRIFAHAPNDRYYVQHPFSPS</sequence>